<proteinExistence type="predicted"/>
<dbReference type="STRING" id="1072389.K1WJR2"/>
<dbReference type="SMART" id="SM00066">
    <property type="entry name" value="GAL4"/>
    <property type="match status" value="1"/>
</dbReference>
<dbReference type="Proteomes" id="UP000006753">
    <property type="component" value="Unassembled WGS sequence"/>
</dbReference>
<dbReference type="OrthoDB" id="4158087at2759"/>
<dbReference type="GO" id="GO:0000981">
    <property type="term" value="F:DNA-binding transcription factor activity, RNA polymerase II-specific"/>
    <property type="evidence" value="ECO:0007669"/>
    <property type="project" value="InterPro"/>
</dbReference>
<feature type="domain" description="Zn(2)-C6 fungal-type" evidence="3">
    <location>
        <begin position="67"/>
        <end position="120"/>
    </location>
</feature>
<keyword evidence="1" id="KW-0539">Nucleus</keyword>
<name>K1WJR2_MARBU</name>
<dbReference type="CDD" id="cd00067">
    <property type="entry name" value="GAL4"/>
    <property type="match status" value="1"/>
</dbReference>
<evidence type="ECO:0000313" key="5">
    <source>
        <dbReference type="Proteomes" id="UP000006753"/>
    </source>
</evidence>
<protein>
    <submittedName>
        <fullName evidence="4">Putative Transcriptional regulatory protein moc3</fullName>
    </submittedName>
</protein>
<dbReference type="InterPro" id="IPR001138">
    <property type="entry name" value="Zn2Cys6_DnaBD"/>
</dbReference>
<evidence type="ECO:0000256" key="1">
    <source>
        <dbReference type="ARBA" id="ARBA00023242"/>
    </source>
</evidence>
<dbReference type="EMBL" id="JH921434">
    <property type="protein sequence ID" value="EKD17935.1"/>
    <property type="molecule type" value="Genomic_DNA"/>
</dbReference>
<dbReference type="PANTHER" id="PTHR37540">
    <property type="entry name" value="TRANSCRIPTION FACTOR (ACR-2), PUTATIVE-RELATED-RELATED"/>
    <property type="match status" value="1"/>
</dbReference>
<dbReference type="InterPro" id="IPR036864">
    <property type="entry name" value="Zn2-C6_fun-type_DNA-bd_sf"/>
</dbReference>
<dbReference type="PANTHER" id="PTHR37540:SF5">
    <property type="entry name" value="TRANSCRIPTION FACTOR DOMAIN-CONTAINING PROTEIN"/>
    <property type="match status" value="1"/>
</dbReference>
<reference evidence="4 5" key="1">
    <citation type="journal article" date="2012" name="BMC Genomics">
        <title>Sequencing the genome of Marssonina brunnea reveals fungus-poplar co-evolution.</title>
        <authorList>
            <person name="Zhu S."/>
            <person name="Cao Y.-Z."/>
            <person name="Jiang C."/>
            <person name="Tan B.-Y."/>
            <person name="Wang Z."/>
            <person name="Feng S."/>
            <person name="Zhang L."/>
            <person name="Su X.-H."/>
            <person name="Brejova B."/>
            <person name="Vinar T."/>
            <person name="Xu M."/>
            <person name="Wang M.-X."/>
            <person name="Zhang S.-G."/>
            <person name="Huang M.-R."/>
            <person name="Wu R."/>
            <person name="Zhou Y."/>
        </authorList>
    </citation>
    <scope>NUCLEOTIDE SEQUENCE [LARGE SCALE GENOMIC DNA]</scope>
    <source>
        <strain evidence="4 5">MB_m1</strain>
    </source>
</reference>
<dbReference type="GO" id="GO:0008270">
    <property type="term" value="F:zinc ion binding"/>
    <property type="evidence" value="ECO:0007669"/>
    <property type="project" value="InterPro"/>
</dbReference>
<evidence type="ECO:0000259" key="3">
    <source>
        <dbReference type="SMART" id="SM00066"/>
    </source>
</evidence>
<dbReference type="InParanoid" id="K1WJR2"/>
<dbReference type="OMA" id="ICRELMG"/>
<dbReference type="HOGENOM" id="CLU_474126_0_0_1"/>
<gene>
    <name evidence="4" type="ORF">MBM_03707</name>
</gene>
<feature type="region of interest" description="Disordered" evidence="2">
    <location>
        <begin position="266"/>
        <end position="285"/>
    </location>
</feature>
<evidence type="ECO:0000313" key="4">
    <source>
        <dbReference type="EMBL" id="EKD17935.1"/>
    </source>
</evidence>
<accession>K1WJR2</accession>
<dbReference type="eggNOG" id="ENOG502RX2T">
    <property type="taxonomic scope" value="Eukaryota"/>
</dbReference>
<evidence type="ECO:0000256" key="2">
    <source>
        <dbReference type="SAM" id="MobiDB-lite"/>
    </source>
</evidence>
<sequence>MSLGRTIGHFGDLKASAKMPSKPDVVEHVSPAACQAFTSQPPAATSIECDAPQPDAMPKERKRKHHQRSKAGCITCKKRHRRCDEARPFCALQSDSVQSHNCLKTGGSCGYPDSTTPSVDGNEIGKDLHHDQRWLLNLPVLQYDYTTHCSCLPDRLSGVSKMLFNHGATYNTLTRQAVTKKYRHAEIEFSTSDIAVLHSVLHLTANHWVATGGDPGYMAPALYHHKLEAMRIIRERLRDPEQATTDGTVGGIAILILAESDTKAGAVRKSQDRGASPRWPGNSDEASRWHAYQHAKRLSISADLFLPRFYGGSVTRSTHITPKAKAKPSSTLSSTKIVVAPPPGSDSPFFPTDVMGSRFHTTGGFPDRDLDSLAQMFRHLRTHSALAAAFENGSSPIHEAEILSRLCAIERFIDSLVHGGAGAGSDHTTLLLPQNANRPLHNTNKPDTVPMRPCGFVGSIYIYLFLRKIPLASPVFDYMVSLVREELERFGEEEKVLEGSVPAEVVFWMLFVAGVASVEREERGWFVRRLKIVRGVLGLRGWEEARRLLGTLAWADGMGDEGGRRLWELLLGRGP</sequence>
<dbReference type="SUPFAM" id="SSF57701">
    <property type="entry name" value="Zn2/Cys6 DNA-binding domain"/>
    <property type="match status" value="1"/>
</dbReference>
<dbReference type="AlphaFoldDB" id="K1WJR2"/>
<dbReference type="KEGG" id="mbe:MBM_03707"/>
<organism evidence="4 5">
    <name type="scientific">Marssonina brunnea f. sp. multigermtubi (strain MB_m1)</name>
    <name type="common">Marssonina leaf spot fungus</name>
    <dbReference type="NCBI Taxonomy" id="1072389"/>
    <lineage>
        <taxon>Eukaryota</taxon>
        <taxon>Fungi</taxon>
        <taxon>Dikarya</taxon>
        <taxon>Ascomycota</taxon>
        <taxon>Pezizomycotina</taxon>
        <taxon>Leotiomycetes</taxon>
        <taxon>Helotiales</taxon>
        <taxon>Drepanopezizaceae</taxon>
        <taxon>Drepanopeziza</taxon>
    </lineage>
</organism>
<keyword evidence="5" id="KW-1185">Reference proteome</keyword>